<name>A0A0A1FCR2_9BURK</name>
<dbReference type="InterPro" id="IPR036390">
    <property type="entry name" value="WH_DNA-bd_sf"/>
</dbReference>
<organism evidence="1 2">
    <name type="scientific">Collimonas arenae</name>
    <dbReference type="NCBI Taxonomy" id="279058"/>
    <lineage>
        <taxon>Bacteria</taxon>
        <taxon>Pseudomonadati</taxon>
        <taxon>Pseudomonadota</taxon>
        <taxon>Betaproteobacteria</taxon>
        <taxon>Burkholderiales</taxon>
        <taxon>Oxalobacteraceae</taxon>
        <taxon>Collimonas</taxon>
    </lineage>
</organism>
<evidence type="ECO:0000313" key="1">
    <source>
        <dbReference type="EMBL" id="AIY42251.1"/>
    </source>
</evidence>
<dbReference type="Proteomes" id="UP000030302">
    <property type="component" value="Chromosome"/>
</dbReference>
<evidence type="ECO:0000313" key="2">
    <source>
        <dbReference type="Proteomes" id="UP000030302"/>
    </source>
</evidence>
<keyword evidence="2" id="KW-1185">Reference proteome</keyword>
<dbReference type="EMBL" id="CP009962">
    <property type="protein sequence ID" value="AIY42251.1"/>
    <property type="molecule type" value="Genomic_DNA"/>
</dbReference>
<protein>
    <submittedName>
        <fullName evidence="1">Transcriptional regulator</fullName>
    </submittedName>
</protein>
<accession>A0A0A1FCR2</accession>
<gene>
    <name evidence="1" type="ORF">LT85_3093</name>
</gene>
<dbReference type="STRING" id="279058.LT85_3093"/>
<dbReference type="HOGENOM" id="CLU_089258_4_0_4"/>
<dbReference type="KEGG" id="care:LT85_3093"/>
<reference evidence="2" key="1">
    <citation type="journal article" date="2014" name="Soil Biol. Biochem.">
        <title>Structure and function of bacterial communities in ageing soils: Insights from the Mendocino ecological staircase.</title>
        <authorList>
            <person name="Uroz S."/>
            <person name="Tech J.J."/>
            <person name="Sawaya N.A."/>
            <person name="Frey-Klett P."/>
            <person name="Leveau J.H.J."/>
        </authorList>
    </citation>
    <scope>NUCLEOTIDE SEQUENCE [LARGE SCALE GENOMIC DNA]</scope>
    <source>
        <strain evidence="2">Cal35</strain>
    </source>
</reference>
<dbReference type="Gene3D" id="1.10.10.10">
    <property type="entry name" value="Winged helix-like DNA-binding domain superfamily/Winged helix DNA-binding domain"/>
    <property type="match status" value="1"/>
</dbReference>
<dbReference type="AlphaFoldDB" id="A0A0A1FCR2"/>
<dbReference type="InterPro" id="IPR036388">
    <property type="entry name" value="WH-like_DNA-bd_sf"/>
</dbReference>
<dbReference type="OrthoDB" id="3186544at2"/>
<sequence length="173" mass="19994">MQQLFKQRGKDEVINVRQRNSLYQTIDRLLHAGLIGMRETTREGSIPERTIYHITEAGRQLSLDWMKEMLAMSNKDFPEFPVAIAFLPLLTPEQVLQQLQQRIHNLETALSDIATQLQAAAMVPRLFLLESEYVRAITTAELEWVRAVVSDLQSKRITWSTAWLEKIAAQFNQ</sequence>
<proteinExistence type="predicted"/>
<dbReference type="SUPFAM" id="SSF46785">
    <property type="entry name" value="Winged helix' DNA-binding domain"/>
    <property type="match status" value="1"/>
</dbReference>